<dbReference type="Pfam" id="PF13088">
    <property type="entry name" value="BNR_2"/>
    <property type="match status" value="1"/>
</dbReference>
<keyword evidence="7" id="KW-1185">Reference proteome</keyword>
<dbReference type="GO" id="GO:0006689">
    <property type="term" value="P:ganglioside catabolic process"/>
    <property type="evidence" value="ECO:0007669"/>
    <property type="project" value="TreeGrafter"/>
</dbReference>
<accession>A0A5C4UR61</accession>
<proteinExistence type="inferred from homology"/>
<feature type="region of interest" description="Disordered" evidence="4">
    <location>
        <begin position="1"/>
        <end position="21"/>
    </location>
</feature>
<dbReference type="Gene3D" id="2.120.10.10">
    <property type="match status" value="1"/>
</dbReference>
<dbReference type="Proteomes" id="UP000311713">
    <property type="component" value="Unassembled WGS sequence"/>
</dbReference>
<dbReference type="GO" id="GO:0004308">
    <property type="term" value="F:exo-alpha-sialidase activity"/>
    <property type="evidence" value="ECO:0007669"/>
    <property type="project" value="UniProtKB-EC"/>
</dbReference>
<evidence type="ECO:0000256" key="4">
    <source>
        <dbReference type="SAM" id="MobiDB-lite"/>
    </source>
</evidence>
<comment type="catalytic activity">
    <reaction evidence="1">
        <text>Hydrolysis of alpha-(2-&gt;3)-, alpha-(2-&gt;6)-, alpha-(2-&gt;8)- glycosidic linkages of terminal sialic acid residues in oligosaccharides, glycoproteins, glycolipids, colominic acid and synthetic substrates.</text>
        <dbReference type="EC" id="3.2.1.18"/>
    </reaction>
</comment>
<evidence type="ECO:0000256" key="2">
    <source>
        <dbReference type="ARBA" id="ARBA00009348"/>
    </source>
</evidence>
<name>A0A5C4UR61_9ACTN</name>
<dbReference type="SUPFAM" id="SSF50939">
    <property type="entry name" value="Sialidases"/>
    <property type="match status" value="1"/>
</dbReference>
<feature type="region of interest" description="Disordered" evidence="4">
    <location>
        <begin position="237"/>
        <end position="258"/>
    </location>
</feature>
<dbReference type="PANTHER" id="PTHR10628">
    <property type="entry name" value="SIALIDASE"/>
    <property type="match status" value="1"/>
</dbReference>
<dbReference type="OrthoDB" id="7294637at2"/>
<dbReference type="GO" id="GO:0016020">
    <property type="term" value="C:membrane"/>
    <property type="evidence" value="ECO:0007669"/>
    <property type="project" value="TreeGrafter"/>
</dbReference>
<feature type="domain" description="Sialidase" evidence="5">
    <location>
        <begin position="98"/>
        <end position="405"/>
    </location>
</feature>
<dbReference type="GO" id="GO:0009313">
    <property type="term" value="P:oligosaccharide catabolic process"/>
    <property type="evidence" value="ECO:0007669"/>
    <property type="project" value="TreeGrafter"/>
</dbReference>
<gene>
    <name evidence="6" type="ORF">FH715_25640</name>
</gene>
<dbReference type="PANTHER" id="PTHR10628:SF30">
    <property type="entry name" value="EXO-ALPHA-SIALIDASE"/>
    <property type="match status" value="1"/>
</dbReference>
<comment type="caution">
    <text evidence="6">The sequence shown here is derived from an EMBL/GenBank/DDBJ whole genome shotgun (WGS) entry which is preliminary data.</text>
</comment>
<evidence type="ECO:0000313" key="6">
    <source>
        <dbReference type="EMBL" id="TNM25945.1"/>
    </source>
</evidence>
<evidence type="ECO:0000256" key="1">
    <source>
        <dbReference type="ARBA" id="ARBA00000427"/>
    </source>
</evidence>
<dbReference type="EMBL" id="VDGT01000026">
    <property type="protein sequence ID" value="TNM25945.1"/>
    <property type="molecule type" value="Genomic_DNA"/>
</dbReference>
<reference evidence="6 7" key="1">
    <citation type="submission" date="2019-06" db="EMBL/GenBank/DDBJ databases">
        <title>Draft genome of Streptomyces sedi sp. JCM16909.</title>
        <authorList>
            <person name="Klykleung N."/>
            <person name="Tanasupawat S."/>
            <person name="Kudo T."/>
            <person name="Yuki M."/>
            <person name="Ohkuma M."/>
        </authorList>
    </citation>
    <scope>NUCLEOTIDE SEQUENCE [LARGE SCALE GENOMIC DNA]</scope>
    <source>
        <strain evidence="6 7">JCM 16909</strain>
    </source>
</reference>
<dbReference type="InterPro" id="IPR011040">
    <property type="entry name" value="Sialidase"/>
</dbReference>
<dbReference type="RefSeq" id="WP_139649433.1">
    <property type="nucleotide sequence ID" value="NZ_BAAAZS010000035.1"/>
</dbReference>
<dbReference type="GO" id="GO:0005737">
    <property type="term" value="C:cytoplasm"/>
    <property type="evidence" value="ECO:0007669"/>
    <property type="project" value="TreeGrafter"/>
</dbReference>
<evidence type="ECO:0000259" key="5">
    <source>
        <dbReference type="Pfam" id="PF13088"/>
    </source>
</evidence>
<protein>
    <recommendedName>
        <fullName evidence="3">exo-alpha-sialidase</fullName>
        <ecNumber evidence="3">3.2.1.18</ecNumber>
    </recommendedName>
</protein>
<dbReference type="EC" id="3.2.1.18" evidence="3"/>
<evidence type="ECO:0000313" key="7">
    <source>
        <dbReference type="Proteomes" id="UP000311713"/>
    </source>
</evidence>
<dbReference type="InterPro" id="IPR026856">
    <property type="entry name" value="Sialidase_fam"/>
</dbReference>
<sequence length="435" mass="45626">MSHENPTPTPNPGPPRPRRGAARKRTPLWLLAVTGTAVLGVLAASPALAAGAGSNSGNGNGSGNVGPTDDCLSSVPFVAGTDGYDTFRVPAVVTSPSGTLLAFAEGRVAGAGDSGDIDVVLRRSYDGGCTWGELTLVASGEGDTRGNPSPVFDPATGRLVLVTCFNGGDVSEEEIRSGEATPEQSRRVFVQFSDDEGTSFSTPREITHAAKRPEWRWYATGPGHAIALTKGPHAGRLMVPSNHSTSPAPGSPDDGTEDRYYGSHALYSDDGGETWELGYVDQSYEGALNANESSVAELPDGRLYFSVRDQNGTDPGNRLGAYSSDGGQSLDGPLVPQPGLENVPVVQGSVLQLPGRQGPLLFSGPSEPDARRSLTIYRSDDGGGTFRPEAQVSAQPAAYSDLVELDRRTVGLLYETGHEGPYETVEFRRIPIGRG</sequence>
<dbReference type="CDD" id="cd15482">
    <property type="entry name" value="Sialidase_non-viral"/>
    <property type="match status" value="1"/>
</dbReference>
<organism evidence="6 7">
    <name type="scientific">Streptomyces sedi</name>
    <dbReference type="NCBI Taxonomy" id="555059"/>
    <lineage>
        <taxon>Bacteria</taxon>
        <taxon>Bacillati</taxon>
        <taxon>Actinomycetota</taxon>
        <taxon>Actinomycetes</taxon>
        <taxon>Kitasatosporales</taxon>
        <taxon>Streptomycetaceae</taxon>
        <taxon>Streptomyces</taxon>
    </lineage>
</organism>
<evidence type="ECO:0000256" key="3">
    <source>
        <dbReference type="ARBA" id="ARBA00012733"/>
    </source>
</evidence>
<dbReference type="InterPro" id="IPR036278">
    <property type="entry name" value="Sialidase_sf"/>
</dbReference>
<comment type="similarity">
    <text evidence="2">Belongs to the glycosyl hydrolase 33 family.</text>
</comment>
<dbReference type="AlphaFoldDB" id="A0A5C4UR61"/>